<dbReference type="GO" id="GO:0016787">
    <property type="term" value="F:hydrolase activity"/>
    <property type="evidence" value="ECO:0007669"/>
    <property type="project" value="UniProtKB-KW"/>
</dbReference>
<proteinExistence type="inferred from homology"/>
<dbReference type="PROSITE" id="PS51194">
    <property type="entry name" value="HELICASE_CTER"/>
    <property type="match status" value="1"/>
</dbReference>
<dbReference type="AlphaFoldDB" id="A0A0D9QPT7"/>
<keyword evidence="3 5" id="KW-0067">ATP-binding</keyword>
<keyword evidence="1 5" id="KW-0547">Nucleotide-binding</keyword>
<evidence type="ECO:0000259" key="8">
    <source>
        <dbReference type="PROSITE" id="PS51192"/>
    </source>
</evidence>
<dbReference type="InterPro" id="IPR014001">
    <property type="entry name" value="Helicase_ATP-bd"/>
</dbReference>
<keyword evidence="11" id="KW-1185">Reference proteome</keyword>
<dbReference type="OMA" id="RIMSKEN"/>
<dbReference type="VEuPathDB" id="PlasmoDB:AK88_01497"/>
<reference evidence="10 11" key="1">
    <citation type="submission" date="2014-03" db="EMBL/GenBank/DDBJ databases">
        <title>The Genome Sequence of Plasmodium fragile nilgiri.</title>
        <authorList>
            <consortium name="The Broad Institute Genomics Platform"/>
            <consortium name="The Broad Institute Genome Sequencing Center for Infectious Disease"/>
            <person name="Neafsey D."/>
            <person name="Duraisingh M."/>
            <person name="Young S.K."/>
            <person name="Zeng Q."/>
            <person name="Gargeya S."/>
            <person name="Abouelleil A."/>
            <person name="Alvarado L."/>
            <person name="Chapman S.B."/>
            <person name="Gainer-Dewar J."/>
            <person name="Goldberg J."/>
            <person name="Griggs A."/>
            <person name="Gujja S."/>
            <person name="Hansen M."/>
            <person name="Howarth C."/>
            <person name="Imamovic A."/>
            <person name="Larimer J."/>
            <person name="Pearson M."/>
            <person name="Poon T.W."/>
            <person name="Priest M."/>
            <person name="Roberts A."/>
            <person name="Saif S."/>
            <person name="Shea T."/>
            <person name="Sykes S."/>
            <person name="Wortman J."/>
            <person name="Nusbaum C."/>
            <person name="Birren B."/>
        </authorList>
    </citation>
    <scope>NUCLEOTIDE SEQUENCE [LARGE SCALE GENOMIC DNA]</scope>
    <source>
        <strain evidence="11">nilgiri</strain>
    </source>
</reference>
<evidence type="ECO:0000256" key="3">
    <source>
        <dbReference type="ARBA" id="ARBA00022840"/>
    </source>
</evidence>
<keyword evidence="5" id="KW-0347">Helicase</keyword>
<organism evidence="10 11">
    <name type="scientific">Plasmodium fragile</name>
    <dbReference type="NCBI Taxonomy" id="5857"/>
    <lineage>
        <taxon>Eukaryota</taxon>
        <taxon>Sar</taxon>
        <taxon>Alveolata</taxon>
        <taxon>Apicomplexa</taxon>
        <taxon>Aconoidasida</taxon>
        <taxon>Haemosporida</taxon>
        <taxon>Plasmodiidae</taxon>
        <taxon>Plasmodium</taxon>
        <taxon>Plasmodium (Plasmodium)</taxon>
    </lineage>
</organism>
<evidence type="ECO:0000256" key="2">
    <source>
        <dbReference type="ARBA" id="ARBA00022801"/>
    </source>
</evidence>
<dbReference type="PANTHER" id="PTHR24031">
    <property type="entry name" value="RNA HELICASE"/>
    <property type="match status" value="1"/>
</dbReference>
<dbReference type="InterPro" id="IPR027417">
    <property type="entry name" value="P-loop_NTPase"/>
</dbReference>
<dbReference type="GO" id="GO:0005524">
    <property type="term" value="F:ATP binding"/>
    <property type="evidence" value="ECO:0007669"/>
    <property type="project" value="UniProtKB-UniRule"/>
</dbReference>
<sequence length="558" mass="64447">MLPPSVVFMYIFFLCFFTLYLCLLLLSFFLSLYVSLHFFCVLFFFFYILLEFRDKIEEKNIKSQELLCFLRLLKVSSSTSFLFGKGTLQNVNSGKEKNILSRNYQRHYNSVTPPKVEHFLCKNEKADGQNGGTCFFKKDQTFSKLLVHPTLVDELKKNNITIPSLIQFDLLQYYNKNFPVLRNVIIGAENGIGKTLSYIIFVLNHILKQSNSNNRIFVLIFQYSGLLTTQCLQVIRRLSRNIKVKSATLNPTSLAPVNLNPNGSLIVITSPVRFATYMKENQDAVIPFLKNLDFLIMDEVDVMFDDPFVKHIKALYEQMSKLANTKYISIVTSSTLCNKGKKSVYQNINKYVTDAVLIKTNYLHNVHPLVNYHFVNLPTYTVSEKIKAIKRIMSKENYKKALIFCNTVTSCNNAFSQLSTLFEDIYLFNSSLKKEDQFSILDIFKNSERCILVTTDIIHRGVDIKGITHLFHLDAPTNIVVYTHRNGRISRGASTGDIYLFNDSDNLVTKKIYQLHKKNVKFEDIFSRKRSLRKNYKRDLKKSKQGEGKTGQIPQSFT</sequence>
<evidence type="ECO:0000313" key="11">
    <source>
        <dbReference type="Proteomes" id="UP000054561"/>
    </source>
</evidence>
<evidence type="ECO:0000256" key="1">
    <source>
        <dbReference type="ARBA" id="ARBA00022741"/>
    </source>
</evidence>
<comment type="similarity">
    <text evidence="5">Belongs to the DEAD box helicase family.</text>
</comment>
<gene>
    <name evidence="10" type="ORF">AK88_01497</name>
</gene>
<dbReference type="GO" id="GO:0003723">
    <property type="term" value="F:RNA binding"/>
    <property type="evidence" value="ECO:0007669"/>
    <property type="project" value="UniProtKB-UniRule"/>
</dbReference>
<dbReference type="Pfam" id="PF00271">
    <property type="entry name" value="Helicase_C"/>
    <property type="match status" value="1"/>
</dbReference>
<evidence type="ECO:0000256" key="7">
    <source>
        <dbReference type="SAM" id="Phobius"/>
    </source>
</evidence>
<comment type="catalytic activity">
    <reaction evidence="5">
        <text>ATP + H2O = ADP + phosphate + H(+)</text>
        <dbReference type="Rhea" id="RHEA:13065"/>
        <dbReference type="ChEBI" id="CHEBI:15377"/>
        <dbReference type="ChEBI" id="CHEBI:15378"/>
        <dbReference type="ChEBI" id="CHEBI:30616"/>
        <dbReference type="ChEBI" id="CHEBI:43474"/>
        <dbReference type="ChEBI" id="CHEBI:456216"/>
        <dbReference type="EC" id="3.6.4.13"/>
    </reaction>
</comment>
<dbReference type="InterPro" id="IPR001650">
    <property type="entry name" value="Helicase_C-like"/>
</dbReference>
<feature type="domain" description="Helicase C-terminal" evidence="9">
    <location>
        <begin position="388"/>
        <end position="533"/>
    </location>
</feature>
<feature type="region of interest" description="Disordered" evidence="6">
    <location>
        <begin position="536"/>
        <end position="558"/>
    </location>
</feature>
<comment type="function">
    <text evidence="5">RNA helicase.</text>
</comment>
<evidence type="ECO:0000256" key="6">
    <source>
        <dbReference type="SAM" id="MobiDB-lite"/>
    </source>
</evidence>
<evidence type="ECO:0000256" key="5">
    <source>
        <dbReference type="RuleBase" id="RU365068"/>
    </source>
</evidence>
<name>A0A0D9QPT7_PLAFR</name>
<keyword evidence="2 5" id="KW-0378">Hydrolase</keyword>
<dbReference type="Pfam" id="PF00270">
    <property type="entry name" value="DEAD"/>
    <property type="match status" value="1"/>
</dbReference>
<dbReference type="RefSeq" id="XP_012334555.1">
    <property type="nucleotide sequence ID" value="XM_012479132.1"/>
</dbReference>
<dbReference type="SMART" id="SM00487">
    <property type="entry name" value="DEXDc"/>
    <property type="match status" value="1"/>
</dbReference>
<evidence type="ECO:0000259" key="9">
    <source>
        <dbReference type="PROSITE" id="PS51194"/>
    </source>
</evidence>
<keyword evidence="4 5" id="KW-0694">RNA-binding</keyword>
<dbReference type="GeneID" id="24266811"/>
<dbReference type="EC" id="3.6.4.13" evidence="5"/>
<keyword evidence="7" id="KW-0812">Transmembrane</keyword>
<evidence type="ECO:0000256" key="4">
    <source>
        <dbReference type="ARBA" id="ARBA00022884"/>
    </source>
</evidence>
<feature type="transmembrane region" description="Helical" evidence="7">
    <location>
        <begin position="7"/>
        <end position="26"/>
    </location>
</feature>
<dbReference type="SMART" id="SM00490">
    <property type="entry name" value="HELICc"/>
    <property type="match status" value="1"/>
</dbReference>
<dbReference type="Gene3D" id="3.40.50.300">
    <property type="entry name" value="P-loop containing nucleotide triphosphate hydrolases"/>
    <property type="match status" value="2"/>
</dbReference>
<comment type="domain">
    <text evidence="5">The Q motif is unique to and characteristic of the DEAD box family of RNA helicases and controls ATP binding and hydrolysis.</text>
</comment>
<keyword evidence="7" id="KW-1133">Transmembrane helix</keyword>
<feature type="domain" description="Helicase ATP-binding" evidence="8">
    <location>
        <begin position="175"/>
        <end position="354"/>
    </location>
</feature>
<accession>A0A0D9QPT7</accession>
<dbReference type="GO" id="GO:0003724">
    <property type="term" value="F:RNA helicase activity"/>
    <property type="evidence" value="ECO:0007669"/>
    <property type="project" value="UniProtKB-EC"/>
</dbReference>
<evidence type="ECO:0000313" key="10">
    <source>
        <dbReference type="EMBL" id="KJP88807.1"/>
    </source>
</evidence>
<dbReference type="OrthoDB" id="10256233at2759"/>
<dbReference type="PROSITE" id="PS51192">
    <property type="entry name" value="HELICASE_ATP_BIND_1"/>
    <property type="match status" value="1"/>
</dbReference>
<dbReference type="Proteomes" id="UP000054561">
    <property type="component" value="Unassembled WGS sequence"/>
</dbReference>
<dbReference type="SUPFAM" id="SSF52540">
    <property type="entry name" value="P-loop containing nucleoside triphosphate hydrolases"/>
    <property type="match status" value="1"/>
</dbReference>
<dbReference type="InterPro" id="IPR011545">
    <property type="entry name" value="DEAD/DEAH_box_helicase_dom"/>
</dbReference>
<dbReference type="CDD" id="cd18787">
    <property type="entry name" value="SF2_C_DEAD"/>
    <property type="match status" value="1"/>
</dbReference>
<keyword evidence="7" id="KW-0472">Membrane</keyword>
<dbReference type="EMBL" id="KQ001657">
    <property type="protein sequence ID" value="KJP88807.1"/>
    <property type="molecule type" value="Genomic_DNA"/>
</dbReference>
<feature type="transmembrane region" description="Helical" evidence="7">
    <location>
        <begin position="32"/>
        <end position="50"/>
    </location>
</feature>
<protein>
    <recommendedName>
        <fullName evidence="5">ATP-dependent RNA helicase</fullName>
        <ecNumber evidence="5">3.6.4.13</ecNumber>
    </recommendedName>
</protein>